<dbReference type="Proteomes" id="UP000008782">
    <property type="component" value="Unassembled WGS sequence"/>
</dbReference>
<dbReference type="GO" id="GO:0005506">
    <property type="term" value="F:iron ion binding"/>
    <property type="evidence" value="ECO:0007669"/>
    <property type="project" value="InterPro"/>
</dbReference>
<keyword evidence="3" id="KW-1185">Reference proteome</keyword>
<dbReference type="InterPro" id="IPR036396">
    <property type="entry name" value="Cyt_P450_sf"/>
</dbReference>
<proteinExistence type="predicted"/>
<dbReference type="EMBL" id="GG697337">
    <property type="protein sequence ID" value="EFQ27482.1"/>
    <property type="molecule type" value="Genomic_DNA"/>
</dbReference>
<dbReference type="RefSeq" id="XP_008091502.1">
    <property type="nucleotide sequence ID" value="XM_008093311.1"/>
</dbReference>
<dbReference type="GO" id="GO:0020037">
    <property type="term" value="F:heme binding"/>
    <property type="evidence" value="ECO:0007669"/>
    <property type="project" value="InterPro"/>
</dbReference>
<evidence type="ECO:0000256" key="1">
    <source>
        <dbReference type="SAM" id="MobiDB-lite"/>
    </source>
</evidence>
<reference evidence="3" key="1">
    <citation type="journal article" date="2012" name="Nat. Genet.">
        <title>Lifestyle transitions in plant pathogenic Colletotrichum fungi deciphered by genome and transcriptome analyses.</title>
        <authorList>
            <person name="O'Connell R.J."/>
            <person name="Thon M.R."/>
            <person name="Hacquard S."/>
            <person name="Amyotte S.G."/>
            <person name="Kleemann J."/>
            <person name="Torres M.F."/>
            <person name="Damm U."/>
            <person name="Buiate E.A."/>
            <person name="Epstein L."/>
            <person name="Alkan N."/>
            <person name="Altmueller J."/>
            <person name="Alvarado-Balderrama L."/>
            <person name="Bauser C.A."/>
            <person name="Becker C."/>
            <person name="Birren B.W."/>
            <person name="Chen Z."/>
            <person name="Choi J."/>
            <person name="Crouch J.A."/>
            <person name="Duvick J.P."/>
            <person name="Farman M.A."/>
            <person name="Gan P."/>
            <person name="Heiman D."/>
            <person name="Henrissat B."/>
            <person name="Howard R.J."/>
            <person name="Kabbage M."/>
            <person name="Koch C."/>
            <person name="Kracher B."/>
            <person name="Kubo Y."/>
            <person name="Law A.D."/>
            <person name="Lebrun M.-H."/>
            <person name="Lee Y.-H."/>
            <person name="Miyara I."/>
            <person name="Moore N."/>
            <person name="Neumann U."/>
            <person name="Nordstroem K."/>
            <person name="Panaccione D.G."/>
            <person name="Panstruga R."/>
            <person name="Place M."/>
            <person name="Proctor R.H."/>
            <person name="Prusky D."/>
            <person name="Rech G."/>
            <person name="Reinhardt R."/>
            <person name="Rollins J.A."/>
            <person name="Rounsley S."/>
            <person name="Schardl C.L."/>
            <person name="Schwartz D.C."/>
            <person name="Shenoy N."/>
            <person name="Shirasu K."/>
            <person name="Sikhakolli U.R."/>
            <person name="Stueber K."/>
            <person name="Sukno S.A."/>
            <person name="Sweigard J.A."/>
            <person name="Takano Y."/>
            <person name="Takahara H."/>
            <person name="Trail F."/>
            <person name="van der Does H.C."/>
            <person name="Voll L.M."/>
            <person name="Will I."/>
            <person name="Young S."/>
            <person name="Zeng Q."/>
            <person name="Zhang J."/>
            <person name="Zhou S."/>
            <person name="Dickman M.B."/>
            <person name="Schulze-Lefert P."/>
            <person name="Ver Loren van Themaat E."/>
            <person name="Ma L.-J."/>
            <person name="Vaillancourt L.J."/>
        </authorList>
    </citation>
    <scope>NUCLEOTIDE SEQUENCE [LARGE SCALE GENOMIC DNA]</scope>
    <source>
        <strain evidence="3">M1.001 / M2 / FGSC 10212</strain>
    </source>
</reference>
<dbReference type="GO" id="GO:0004497">
    <property type="term" value="F:monooxygenase activity"/>
    <property type="evidence" value="ECO:0007669"/>
    <property type="project" value="InterPro"/>
</dbReference>
<dbReference type="SUPFAM" id="SSF48264">
    <property type="entry name" value="Cytochrome P450"/>
    <property type="match status" value="1"/>
</dbReference>
<organism evidence="3">
    <name type="scientific">Colletotrichum graminicola (strain M1.001 / M2 / FGSC 10212)</name>
    <name type="common">Maize anthracnose fungus</name>
    <name type="synonym">Glomerella graminicola</name>
    <dbReference type="NCBI Taxonomy" id="645133"/>
    <lineage>
        <taxon>Eukaryota</taxon>
        <taxon>Fungi</taxon>
        <taxon>Dikarya</taxon>
        <taxon>Ascomycota</taxon>
        <taxon>Pezizomycotina</taxon>
        <taxon>Sordariomycetes</taxon>
        <taxon>Hypocreomycetidae</taxon>
        <taxon>Glomerellales</taxon>
        <taxon>Glomerellaceae</taxon>
        <taxon>Colletotrichum</taxon>
        <taxon>Colletotrichum graminicola species complex</taxon>
    </lineage>
</organism>
<feature type="region of interest" description="Disordered" evidence="1">
    <location>
        <begin position="259"/>
        <end position="295"/>
    </location>
</feature>
<dbReference type="GeneID" id="24407342"/>
<dbReference type="OrthoDB" id="4804201at2759"/>
<feature type="region of interest" description="Disordered" evidence="1">
    <location>
        <begin position="356"/>
        <end position="403"/>
    </location>
</feature>
<dbReference type="Gene3D" id="1.10.630.10">
    <property type="entry name" value="Cytochrome P450"/>
    <property type="match status" value="1"/>
</dbReference>
<dbReference type="eggNOG" id="KOG0157">
    <property type="taxonomic scope" value="Eukaryota"/>
</dbReference>
<evidence type="ECO:0000313" key="2">
    <source>
        <dbReference type="EMBL" id="EFQ27482.1"/>
    </source>
</evidence>
<dbReference type="GO" id="GO:0016705">
    <property type="term" value="F:oxidoreductase activity, acting on paired donors, with incorporation or reduction of molecular oxygen"/>
    <property type="evidence" value="ECO:0007669"/>
    <property type="project" value="InterPro"/>
</dbReference>
<dbReference type="VEuPathDB" id="FungiDB:GLRG_01977"/>
<dbReference type="AlphaFoldDB" id="E3Q8W8"/>
<gene>
    <name evidence="2" type="ORF">GLRG_01977</name>
</gene>
<protein>
    <submittedName>
        <fullName evidence="2">Cytochrome P450 oxidoreductase GliC</fullName>
    </submittedName>
</protein>
<dbReference type="HOGENOM" id="CLU_480586_0_0_1"/>
<sequence>MLLFLPGVYLLAATVCILGLVALAELLIPGYSPKVLRVALSRVLNTILVYRFPIQTPDRLGSIPSCPYQWPNCQGDDGKFLSGIENSARWHAEHGTVYRIWSGMKPEIVLTEPRQLSAVFRDSDKHTKAPANNSGAYMDRLLGQCVGLISGQGWRRVRSVVERAFGFRAASSPATSASIERLVERHFEELSQTERVRNGILHPAEDLKMLPFWVSGIHVLTILTCSPIVRCDSNKAGCARCMQNNLNYVYKVSMVGRTSKKRHAPNAGIAEPPHRRRRTNSTGQETADQSREVDGDSDFFCSPAAAVSSDTPSASLPKSIDPVNTQFLAATGYSSSLSLDDFSVMARSQLDFSTGPLENWWEPAGGGAGGDDGSSGGGDGGGGPVPEGSHRSGNHADSAADDDGRRRLAQLMSLCRKARKLEGQLESRLSTLDEIMKMNKTYLAEIFNMTGAKRDGEEGKDGCRTCRCSLAVMATCLDTMLTLFENVLKASWLNPRGSQSSPSGEPCMPSLHFGVFEVDPVEQAAIARRILSRELQSYRDVVRMLAATLNSRSNDNFTGSWDNGTCR</sequence>
<evidence type="ECO:0000313" key="3">
    <source>
        <dbReference type="Proteomes" id="UP000008782"/>
    </source>
</evidence>
<name>E3Q8W8_COLGM</name>
<accession>E3Q8W8</accession>
<feature type="compositionally biased region" description="Gly residues" evidence="1">
    <location>
        <begin position="364"/>
        <end position="385"/>
    </location>
</feature>
<dbReference type="STRING" id="645133.E3Q8W8"/>